<sequence>MKRATEEQLVEFLRELVVANPVLTELLATAERLELPDAWIVSGAIYQNVWNALLGYPQGYGIKDYDLIYFDGSDLSWEAEDAVIRRVEAATQAMNIPVEVRNQARVHLWFPERFGTCYPRLSSATQSLEFYASKTHAVAVARTPETGQIKVHAPFGLRAVFEMELVPNYRIDNKATHLEKSARLKRLWPPVKIVDW</sequence>
<proteinExistence type="predicted"/>
<protein>
    <recommendedName>
        <fullName evidence="3">Nucleotidyltransferase family protein</fullName>
    </recommendedName>
</protein>
<evidence type="ECO:0008006" key="3">
    <source>
        <dbReference type="Google" id="ProtNLM"/>
    </source>
</evidence>
<dbReference type="PANTHER" id="PTHR39166:SF1">
    <property type="entry name" value="BLL1166 PROTEIN"/>
    <property type="match status" value="1"/>
</dbReference>
<accession>A0A1U7JJ17</accession>
<dbReference type="Pfam" id="PF06042">
    <property type="entry name" value="NTP_transf_6"/>
    <property type="match status" value="1"/>
</dbReference>
<reference evidence="1 2" key="1">
    <citation type="submission" date="2016-03" db="EMBL/GenBank/DDBJ databases">
        <title>Genome sequence of Nesiotobacter sp. nov., a moderately halophilic alphaproteobacterium isolated from the Yellow Sea, China.</title>
        <authorList>
            <person name="Zhang G."/>
            <person name="Zhang R."/>
        </authorList>
    </citation>
    <scope>NUCLEOTIDE SEQUENCE [LARGE SCALE GENOMIC DNA]</scope>
    <source>
        <strain evidence="1 2">WB1-6</strain>
    </source>
</reference>
<dbReference type="STRING" id="197461.A3843_07570"/>
<dbReference type="EMBL" id="LVVZ01000014">
    <property type="protein sequence ID" value="OKL44682.1"/>
    <property type="molecule type" value="Genomic_DNA"/>
</dbReference>
<dbReference type="AlphaFoldDB" id="A0A1U7JJ17"/>
<evidence type="ECO:0000313" key="2">
    <source>
        <dbReference type="Proteomes" id="UP000185783"/>
    </source>
</evidence>
<organism evidence="1 2">
    <name type="scientific">Pseudovibrio exalbescens</name>
    <dbReference type="NCBI Taxonomy" id="197461"/>
    <lineage>
        <taxon>Bacteria</taxon>
        <taxon>Pseudomonadati</taxon>
        <taxon>Pseudomonadota</taxon>
        <taxon>Alphaproteobacteria</taxon>
        <taxon>Hyphomicrobiales</taxon>
        <taxon>Stappiaceae</taxon>
        <taxon>Pseudovibrio</taxon>
    </lineage>
</organism>
<comment type="caution">
    <text evidence="1">The sequence shown here is derived from an EMBL/GenBank/DDBJ whole genome shotgun (WGS) entry which is preliminary data.</text>
</comment>
<dbReference type="InterPro" id="IPR009267">
    <property type="entry name" value="NTP_transf_6"/>
</dbReference>
<name>A0A1U7JJ17_9HYPH</name>
<dbReference type="PANTHER" id="PTHR39166">
    <property type="entry name" value="BLL1166 PROTEIN"/>
    <property type="match status" value="1"/>
</dbReference>
<dbReference type="Proteomes" id="UP000185783">
    <property type="component" value="Unassembled WGS sequence"/>
</dbReference>
<evidence type="ECO:0000313" key="1">
    <source>
        <dbReference type="EMBL" id="OKL44682.1"/>
    </source>
</evidence>
<keyword evidence="2" id="KW-1185">Reference proteome</keyword>
<gene>
    <name evidence="1" type="ORF">A3843_07570</name>
</gene>